<gene>
    <name evidence="5" type="ORF">EV672_10460</name>
</gene>
<feature type="transmembrane region" description="Helical" evidence="3">
    <location>
        <begin position="201"/>
        <end position="219"/>
    </location>
</feature>
<dbReference type="SMART" id="SM00267">
    <property type="entry name" value="GGDEF"/>
    <property type="match status" value="1"/>
</dbReference>
<feature type="transmembrane region" description="Helical" evidence="3">
    <location>
        <begin position="92"/>
        <end position="109"/>
    </location>
</feature>
<organism evidence="5 6">
    <name type="scientific">Aquabacterium commune</name>
    <dbReference type="NCBI Taxonomy" id="70586"/>
    <lineage>
        <taxon>Bacteria</taxon>
        <taxon>Pseudomonadati</taxon>
        <taxon>Pseudomonadota</taxon>
        <taxon>Betaproteobacteria</taxon>
        <taxon>Burkholderiales</taxon>
        <taxon>Aquabacterium</taxon>
    </lineage>
</organism>
<dbReference type="InterPro" id="IPR000160">
    <property type="entry name" value="GGDEF_dom"/>
</dbReference>
<name>A0A4R6RC51_9BURK</name>
<dbReference type="GO" id="GO:0052621">
    <property type="term" value="F:diguanylate cyclase activity"/>
    <property type="evidence" value="ECO:0007669"/>
    <property type="project" value="UniProtKB-EC"/>
</dbReference>
<dbReference type="PANTHER" id="PTHR45138:SF9">
    <property type="entry name" value="DIGUANYLATE CYCLASE DGCM-RELATED"/>
    <property type="match status" value="1"/>
</dbReference>
<dbReference type="Gene3D" id="3.30.70.270">
    <property type="match status" value="1"/>
</dbReference>
<dbReference type="NCBIfam" id="TIGR00254">
    <property type="entry name" value="GGDEF"/>
    <property type="match status" value="1"/>
</dbReference>
<dbReference type="Proteomes" id="UP000294593">
    <property type="component" value="Unassembled WGS sequence"/>
</dbReference>
<evidence type="ECO:0000259" key="4">
    <source>
        <dbReference type="PROSITE" id="PS50887"/>
    </source>
</evidence>
<reference evidence="5 6" key="1">
    <citation type="submission" date="2019-03" db="EMBL/GenBank/DDBJ databases">
        <title>Genomic Encyclopedia of Type Strains, Phase IV (KMG-IV): sequencing the most valuable type-strain genomes for metagenomic binning, comparative biology and taxonomic classification.</title>
        <authorList>
            <person name="Goeker M."/>
        </authorList>
    </citation>
    <scope>NUCLEOTIDE SEQUENCE [LARGE SCALE GENOMIC DNA]</scope>
    <source>
        <strain evidence="5 6">DSM 11901</strain>
    </source>
</reference>
<dbReference type="SUPFAM" id="SSF55073">
    <property type="entry name" value="Nucleotide cyclase"/>
    <property type="match status" value="1"/>
</dbReference>
<dbReference type="RefSeq" id="WP_133608358.1">
    <property type="nucleotide sequence ID" value="NZ_SNXW01000004.1"/>
</dbReference>
<evidence type="ECO:0000256" key="2">
    <source>
        <dbReference type="ARBA" id="ARBA00034247"/>
    </source>
</evidence>
<keyword evidence="3" id="KW-0472">Membrane</keyword>
<dbReference type="PANTHER" id="PTHR45138">
    <property type="entry name" value="REGULATORY COMPONENTS OF SENSORY TRANSDUCTION SYSTEM"/>
    <property type="match status" value="1"/>
</dbReference>
<dbReference type="InterPro" id="IPR029787">
    <property type="entry name" value="Nucleotide_cyclase"/>
</dbReference>
<dbReference type="CDD" id="cd01949">
    <property type="entry name" value="GGDEF"/>
    <property type="match status" value="1"/>
</dbReference>
<dbReference type="Pfam" id="PF00990">
    <property type="entry name" value="GGDEF"/>
    <property type="match status" value="1"/>
</dbReference>
<feature type="transmembrane region" description="Helical" evidence="3">
    <location>
        <begin position="6"/>
        <end position="24"/>
    </location>
</feature>
<keyword evidence="6" id="KW-1185">Reference proteome</keyword>
<feature type="transmembrane region" description="Helical" evidence="3">
    <location>
        <begin position="147"/>
        <end position="165"/>
    </location>
</feature>
<keyword evidence="3" id="KW-1133">Transmembrane helix</keyword>
<evidence type="ECO:0000313" key="6">
    <source>
        <dbReference type="Proteomes" id="UP000294593"/>
    </source>
</evidence>
<dbReference type="EC" id="2.7.7.65" evidence="1"/>
<accession>A0A4R6RC51</accession>
<dbReference type="OrthoDB" id="9812358at2"/>
<proteinExistence type="predicted"/>
<evidence type="ECO:0000256" key="3">
    <source>
        <dbReference type="SAM" id="Phobius"/>
    </source>
</evidence>
<evidence type="ECO:0000256" key="1">
    <source>
        <dbReference type="ARBA" id="ARBA00012528"/>
    </source>
</evidence>
<keyword evidence="3" id="KW-0812">Transmembrane</keyword>
<dbReference type="EMBL" id="SNXW01000004">
    <property type="protein sequence ID" value="TDP83682.1"/>
    <property type="molecule type" value="Genomic_DNA"/>
</dbReference>
<comment type="catalytic activity">
    <reaction evidence="2">
        <text>2 GTP = 3',3'-c-di-GMP + 2 diphosphate</text>
        <dbReference type="Rhea" id="RHEA:24898"/>
        <dbReference type="ChEBI" id="CHEBI:33019"/>
        <dbReference type="ChEBI" id="CHEBI:37565"/>
        <dbReference type="ChEBI" id="CHEBI:58805"/>
        <dbReference type="EC" id="2.7.7.65"/>
    </reaction>
</comment>
<sequence length="417" mass="45592">MDSPLQSVQLLMLLGLVASVMTIATTRLMRLNPPWLPGWLRFAWLSDLVLSADPRQKALGRRFMVGVANCLAGVLALNVGVVHGLIDATACLYLTSAALVTLAVFYALMRSGLNQRLADPSMVEPQTWVIIGFLAWGYLIGGPGRPVALLLLVAILTFTMSTTTFPQLVRESSLAAALFGAVMWRVAALEGGSASADVMQWVFFCVLLLVLVTLCLLVAQMSRLRGEAQCHQAELNDALGRIRELATHDDLTGLFNRRHMLERLNNEKHRTIRSGRSFCLAMIDIDHFKRVNDQFGHGTGDQVLGNVANTISAGLRETDVVARWGGEEFLVMFTDTDLLTAERVLVRIQQALAQTTVAELAPQLRVTFSAGVTDYQPDEMLTRTIDRADRALYAAKAAGRACVLRDPSDLRASSQAA</sequence>
<protein>
    <recommendedName>
        <fullName evidence="1">diguanylate cyclase</fullName>
        <ecNumber evidence="1">2.7.7.65</ecNumber>
    </recommendedName>
</protein>
<comment type="caution">
    <text evidence="5">The sequence shown here is derived from an EMBL/GenBank/DDBJ whole genome shotgun (WGS) entry which is preliminary data.</text>
</comment>
<dbReference type="PROSITE" id="PS50887">
    <property type="entry name" value="GGDEF"/>
    <property type="match status" value="1"/>
</dbReference>
<evidence type="ECO:0000313" key="5">
    <source>
        <dbReference type="EMBL" id="TDP83682.1"/>
    </source>
</evidence>
<feature type="transmembrane region" description="Helical" evidence="3">
    <location>
        <begin position="121"/>
        <end position="141"/>
    </location>
</feature>
<feature type="transmembrane region" description="Helical" evidence="3">
    <location>
        <begin position="63"/>
        <end position="86"/>
    </location>
</feature>
<dbReference type="InterPro" id="IPR043128">
    <property type="entry name" value="Rev_trsase/Diguanyl_cyclase"/>
</dbReference>
<dbReference type="InterPro" id="IPR050469">
    <property type="entry name" value="Diguanylate_Cyclase"/>
</dbReference>
<feature type="domain" description="GGDEF" evidence="4">
    <location>
        <begin position="276"/>
        <end position="408"/>
    </location>
</feature>
<dbReference type="AlphaFoldDB" id="A0A4R6RC51"/>
<dbReference type="FunFam" id="3.30.70.270:FF:000001">
    <property type="entry name" value="Diguanylate cyclase domain protein"/>
    <property type="match status" value="1"/>
</dbReference>